<keyword evidence="4" id="KW-0547">Nucleotide-binding</keyword>
<keyword evidence="3" id="KW-0410">Iron transport</keyword>
<dbReference type="SMART" id="SM00382">
    <property type="entry name" value="AAA"/>
    <property type="match status" value="1"/>
</dbReference>
<keyword evidence="7" id="KW-0406">Ion transport</keyword>
<evidence type="ECO:0000256" key="8">
    <source>
        <dbReference type="ARBA" id="ARBA00023136"/>
    </source>
</evidence>
<evidence type="ECO:0000256" key="7">
    <source>
        <dbReference type="ARBA" id="ARBA00023065"/>
    </source>
</evidence>
<keyword evidence="6" id="KW-0408">Iron</keyword>
<name>A0ABW2QHE6_9BURK</name>
<sequence length="214" mass="23621">MLELDHITQHYDGRPLVQDVSLRVAPGQTVALLGASGSGKSTLLKIVAGLQTPEAGRVLWAGQDLASVPPERRGFALMFQDFALFPHLDVRDNVAFGLIEQRQPKAQARADAEALLQRFGLAAQARQKVWTLSGGEQQRVALARAIITRPRALLLDEPFSALDADLRQQLRDEFSKRIAESGMACLLVTHDEAEARAMAQQAWRLQNGRLVPLW</sequence>
<evidence type="ECO:0000256" key="2">
    <source>
        <dbReference type="ARBA" id="ARBA00022475"/>
    </source>
</evidence>
<dbReference type="InterPro" id="IPR027417">
    <property type="entry name" value="P-loop_NTPase"/>
</dbReference>
<comment type="caution">
    <text evidence="10">The sequence shown here is derived from an EMBL/GenBank/DDBJ whole genome shotgun (WGS) entry which is preliminary data.</text>
</comment>
<evidence type="ECO:0000256" key="4">
    <source>
        <dbReference type="ARBA" id="ARBA00022741"/>
    </source>
</evidence>
<dbReference type="RefSeq" id="WP_382220772.1">
    <property type="nucleotide sequence ID" value="NZ_JBHTCA010000003.1"/>
</dbReference>
<keyword evidence="5 10" id="KW-0067">ATP-binding</keyword>
<dbReference type="SUPFAM" id="SSF52540">
    <property type="entry name" value="P-loop containing nucleoside triphosphate hydrolases"/>
    <property type="match status" value="1"/>
</dbReference>
<evidence type="ECO:0000313" key="11">
    <source>
        <dbReference type="Proteomes" id="UP001596501"/>
    </source>
</evidence>
<keyword evidence="8" id="KW-0472">Membrane</keyword>
<evidence type="ECO:0000256" key="5">
    <source>
        <dbReference type="ARBA" id="ARBA00022840"/>
    </source>
</evidence>
<dbReference type="PROSITE" id="PS00211">
    <property type="entry name" value="ABC_TRANSPORTER_1"/>
    <property type="match status" value="1"/>
</dbReference>
<dbReference type="InterPro" id="IPR015853">
    <property type="entry name" value="ABC_transpr_FbpC"/>
</dbReference>
<dbReference type="PANTHER" id="PTHR42781:SF4">
    <property type="entry name" value="SPERMIDINE_PUTRESCINE IMPORT ATP-BINDING PROTEIN POTA"/>
    <property type="match status" value="1"/>
</dbReference>
<keyword evidence="2" id="KW-1003">Cell membrane</keyword>
<dbReference type="PROSITE" id="PS50893">
    <property type="entry name" value="ABC_TRANSPORTER_2"/>
    <property type="match status" value="1"/>
</dbReference>
<proteinExistence type="predicted"/>
<dbReference type="InterPro" id="IPR003593">
    <property type="entry name" value="AAA+_ATPase"/>
</dbReference>
<dbReference type="Pfam" id="PF00005">
    <property type="entry name" value="ABC_tran"/>
    <property type="match status" value="1"/>
</dbReference>
<organism evidence="10 11">
    <name type="scientific">Hydrogenophaga atypica</name>
    <dbReference type="NCBI Taxonomy" id="249409"/>
    <lineage>
        <taxon>Bacteria</taxon>
        <taxon>Pseudomonadati</taxon>
        <taxon>Pseudomonadota</taxon>
        <taxon>Betaproteobacteria</taxon>
        <taxon>Burkholderiales</taxon>
        <taxon>Comamonadaceae</taxon>
        <taxon>Hydrogenophaga</taxon>
    </lineage>
</organism>
<evidence type="ECO:0000313" key="10">
    <source>
        <dbReference type="EMBL" id="MFC7408466.1"/>
    </source>
</evidence>
<dbReference type="InterPro" id="IPR050093">
    <property type="entry name" value="ABC_SmlMolc_Importer"/>
</dbReference>
<dbReference type="GO" id="GO:0005524">
    <property type="term" value="F:ATP binding"/>
    <property type="evidence" value="ECO:0007669"/>
    <property type="project" value="UniProtKB-KW"/>
</dbReference>
<keyword evidence="11" id="KW-1185">Reference proteome</keyword>
<reference evidence="11" key="1">
    <citation type="journal article" date="2019" name="Int. J. Syst. Evol. Microbiol.">
        <title>The Global Catalogue of Microorganisms (GCM) 10K type strain sequencing project: providing services to taxonomists for standard genome sequencing and annotation.</title>
        <authorList>
            <consortium name="The Broad Institute Genomics Platform"/>
            <consortium name="The Broad Institute Genome Sequencing Center for Infectious Disease"/>
            <person name="Wu L."/>
            <person name="Ma J."/>
        </authorList>
    </citation>
    <scope>NUCLEOTIDE SEQUENCE [LARGE SCALE GENOMIC DNA]</scope>
    <source>
        <strain evidence="11">CGMCC 1.12371</strain>
    </source>
</reference>
<evidence type="ECO:0000256" key="1">
    <source>
        <dbReference type="ARBA" id="ARBA00022448"/>
    </source>
</evidence>
<evidence type="ECO:0000259" key="9">
    <source>
        <dbReference type="PROSITE" id="PS50893"/>
    </source>
</evidence>
<evidence type="ECO:0000256" key="6">
    <source>
        <dbReference type="ARBA" id="ARBA00023004"/>
    </source>
</evidence>
<evidence type="ECO:0000256" key="3">
    <source>
        <dbReference type="ARBA" id="ARBA00022496"/>
    </source>
</evidence>
<accession>A0ABW2QHE6</accession>
<dbReference type="InterPro" id="IPR017871">
    <property type="entry name" value="ABC_transporter-like_CS"/>
</dbReference>
<gene>
    <name evidence="10" type="ORF">ACFQPB_06300</name>
</gene>
<dbReference type="EMBL" id="JBHTCA010000003">
    <property type="protein sequence ID" value="MFC7408466.1"/>
    <property type="molecule type" value="Genomic_DNA"/>
</dbReference>
<dbReference type="InterPro" id="IPR003439">
    <property type="entry name" value="ABC_transporter-like_ATP-bd"/>
</dbReference>
<dbReference type="CDD" id="cd03259">
    <property type="entry name" value="ABC_Carb_Solutes_like"/>
    <property type="match status" value="1"/>
</dbReference>
<feature type="domain" description="ABC transporter" evidence="9">
    <location>
        <begin position="2"/>
        <end position="213"/>
    </location>
</feature>
<protein>
    <submittedName>
        <fullName evidence="10">ABC transporter ATP-binding protein</fullName>
    </submittedName>
</protein>
<dbReference type="Proteomes" id="UP001596501">
    <property type="component" value="Unassembled WGS sequence"/>
</dbReference>
<dbReference type="Gene3D" id="3.40.50.300">
    <property type="entry name" value="P-loop containing nucleotide triphosphate hydrolases"/>
    <property type="match status" value="1"/>
</dbReference>
<keyword evidence="1" id="KW-0813">Transport</keyword>
<dbReference type="PANTHER" id="PTHR42781">
    <property type="entry name" value="SPERMIDINE/PUTRESCINE IMPORT ATP-BINDING PROTEIN POTA"/>
    <property type="match status" value="1"/>
</dbReference>